<dbReference type="SUPFAM" id="SSF48008">
    <property type="entry name" value="GntR ligand-binding domain-like"/>
    <property type="match status" value="1"/>
</dbReference>
<dbReference type="PROSITE" id="PS50949">
    <property type="entry name" value="HTH_GNTR"/>
    <property type="match status" value="1"/>
</dbReference>
<dbReference type="CDD" id="cd07377">
    <property type="entry name" value="WHTH_GntR"/>
    <property type="match status" value="1"/>
</dbReference>
<dbReference type="KEGG" id="stim:H1B31_02365"/>
<evidence type="ECO:0000313" key="6">
    <source>
        <dbReference type="Proteomes" id="UP000515480"/>
    </source>
</evidence>
<evidence type="ECO:0000256" key="3">
    <source>
        <dbReference type="ARBA" id="ARBA00023163"/>
    </source>
</evidence>
<dbReference type="InterPro" id="IPR036388">
    <property type="entry name" value="WH-like_DNA-bd_sf"/>
</dbReference>
<dbReference type="Pfam" id="PF00392">
    <property type="entry name" value="GntR"/>
    <property type="match status" value="1"/>
</dbReference>
<dbReference type="EMBL" id="CP060204">
    <property type="protein sequence ID" value="QNH54822.1"/>
    <property type="molecule type" value="Genomic_DNA"/>
</dbReference>
<dbReference type="RefSeq" id="WP_185980754.1">
    <property type="nucleotide sequence ID" value="NZ_CP060204.1"/>
</dbReference>
<dbReference type="GO" id="GO:0003700">
    <property type="term" value="F:DNA-binding transcription factor activity"/>
    <property type="evidence" value="ECO:0007669"/>
    <property type="project" value="InterPro"/>
</dbReference>
<keyword evidence="6" id="KW-1185">Reference proteome</keyword>
<dbReference type="InterPro" id="IPR008920">
    <property type="entry name" value="TF_FadR/GntR_C"/>
</dbReference>
<keyword evidence="2" id="KW-0238">DNA-binding</keyword>
<dbReference type="PRINTS" id="PR00035">
    <property type="entry name" value="HTHGNTR"/>
</dbReference>
<evidence type="ECO:0000256" key="2">
    <source>
        <dbReference type="ARBA" id="ARBA00023125"/>
    </source>
</evidence>
<protein>
    <submittedName>
        <fullName evidence="5">FadR family transcriptional regulator</fullName>
    </submittedName>
</protein>
<dbReference type="SMART" id="SM00345">
    <property type="entry name" value="HTH_GNTR"/>
    <property type="match status" value="1"/>
</dbReference>
<organism evidence="5 6">
    <name type="scientific">Selenomonas timonae</name>
    <dbReference type="NCBI Taxonomy" id="2754044"/>
    <lineage>
        <taxon>Bacteria</taxon>
        <taxon>Bacillati</taxon>
        <taxon>Bacillota</taxon>
        <taxon>Negativicutes</taxon>
        <taxon>Selenomonadales</taxon>
        <taxon>Selenomonadaceae</taxon>
        <taxon>Selenomonas</taxon>
    </lineage>
</organism>
<dbReference type="Gene3D" id="1.20.120.530">
    <property type="entry name" value="GntR ligand-binding domain-like"/>
    <property type="match status" value="1"/>
</dbReference>
<dbReference type="InterPro" id="IPR036390">
    <property type="entry name" value="WH_DNA-bd_sf"/>
</dbReference>
<evidence type="ECO:0000256" key="1">
    <source>
        <dbReference type="ARBA" id="ARBA00023015"/>
    </source>
</evidence>
<dbReference type="PANTHER" id="PTHR43537">
    <property type="entry name" value="TRANSCRIPTIONAL REGULATOR, GNTR FAMILY"/>
    <property type="match status" value="1"/>
</dbReference>
<keyword evidence="1" id="KW-0805">Transcription regulation</keyword>
<feature type="domain" description="HTH gntR-type" evidence="4">
    <location>
        <begin position="21"/>
        <end position="89"/>
    </location>
</feature>
<dbReference type="InterPro" id="IPR000524">
    <property type="entry name" value="Tscrpt_reg_HTH_GntR"/>
</dbReference>
<dbReference type="Proteomes" id="UP000515480">
    <property type="component" value="Chromosome"/>
</dbReference>
<sequence>MLMKANGTAVHLQPDFKHQSMSAAELVVTGIKQQLIDRRLRAGDRLPPETELCEVFGVGRSSLREAIRTLRAQGLLELQPGVGTFVSDGRGKAFRDTLFYNLCLADPELDEIEELRKILEIDIMELIIRNYKRNAPERVLLHENFNELTALASTNCDSNTLLANDMDFHKIMADACKNHVIRSIYRSLIDYLQRSMADSYAAQSIERVLESHRSLLSTIDDRAIDRVEESVSFSLAPWRPQA</sequence>
<gene>
    <name evidence="5" type="ORF">H1B31_02365</name>
</gene>
<dbReference type="InterPro" id="IPR011711">
    <property type="entry name" value="GntR_C"/>
</dbReference>
<dbReference type="AlphaFoldDB" id="A0A7G7VL29"/>
<dbReference type="GO" id="GO:0003677">
    <property type="term" value="F:DNA binding"/>
    <property type="evidence" value="ECO:0007669"/>
    <property type="project" value="UniProtKB-KW"/>
</dbReference>
<keyword evidence="3" id="KW-0804">Transcription</keyword>
<proteinExistence type="predicted"/>
<dbReference type="SUPFAM" id="SSF46785">
    <property type="entry name" value="Winged helix' DNA-binding domain"/>
    <property type="match status" value="1"/>
</dbReference>
<name>A0A7G7VL29_9FIRM</name>
<reference evidence="5 6" key="1">
    <citation type="submission" date="2020-07" db="EMBL/GenBank/DDBJ databases">
        <title>Complete genome and description of Selenomonas timonensis sp. nov., a new bacterium isolated from a gingivitis subject.</title>
        <authorList>
            <person name="Antezack A."/>
        </authorList>
    </citation>
    <scope>NUCLEOTIDE SEQUENCE [LARGE SCALE GENOMIC DNA]</scope>
    <source>
        <strain evidence="5 6">Marseille-Q3039</strain>
    </source>
</reference>
<accession>A0A7G7VL29</accession>
<dbReference type="Gene3D" id="1.10.10.10">
    <property type="entry name" value="Winged helix-like DNA-binding domain superfamily/Winged helix DNA-binding domain"/>
    <property type="match status" value="1"/>
</dbReference>
<evidence type="ECO:0000313" key="5">
    <source>
        <dbReference type="EMBL" id="QNH54822.1"/>
    </source>
</evidence>
<dbReference type="PANTHER" id="PTHR43537:SF5">
    <property type="entry name" value="UXU OPERON TRANSCRIPTIONAL REGULATOR"/>
    <property type="match status" value="1"/>
</dbReference>
<evidence type="ECO:0000259" key="4">
    <source>
        <dbReference type="PROSITE" id="PS50949"/>
    </source>
</evidence>
<dbReference type="Pfam" id="PF07729">
    <property type="entry name" value="FCD"/>
    <property type="match status" value="1"/>
</dbReference>